<dbReference type="Pfam" id="PF04828">
    <property type="entry name" value="GFA"/>
    <property type="match status" value="1"/>
</dbReference>
<dbReference type="GO" id="GO:0046872">
    <property type="term" value="F:metal ion binding"/>
    <property type="evidence" value="ECO:0007669"/>
    <property type="project" value="UniProtKB-KW"/>
</dbReference>
<evidence type="ECO:0000313" key="5">
    <source>
        <dbReference type="EMBL" id="CDO61230.1"/>
    </source>
</evidence>
<dbReference type="Proteomes" id="UP000032160">
    <property type="component" value="Chromosome I"/>
</dbReference>
<dbReference type="STRING" id="1458461.BN1012_Phect3018"/>
<dbReference type="InterPro" id="IPR011057">
    <property type="entry name" value="Mss4-like_sf"/>
</dbReference>
<evidence type="ECO:0000313" key="6">
    <source>
        <dbReference type="Proteomes" id="UP000032160"/>
    </source>
</evidence>
<name>X5MNG1_9HYPH</name>
<proteinExistence type="inferred from homology"/>
<evidence type="ECO:0000256" key="3">
    <source>
        <dbReference type="ARBA" id="ARBA00022833"/>
    </source>
</evidence>
<evidence type="ECO:0000259" key="4">
    <source>
        <dbReference type="Pfam" id="PF04828"/>
    </source>
</evidence>
<feature type="domain" description="CENP-V/GFA" evidence="4">
    <location>
        <begin position="5"/>
        <end position="71"/>
    </location>
</feature>
<sequence>MWLGIEPEAFKLTQGDVKEFSSSKWATRGFCATCGSTLTYRVNDNTDEIDVAGGTLDDPGAAAPKFQIFKKDSPRFMQGFDETLPEKDVEAYFNGLRER</sequence>
<keyword evidence="2" id="KW-0479">Metal-binding</keyword>
<protein>
    <recommendedName>
        <fullName evidence="4">CENP-V/GFA domain-containing protein</fullName>
    </recommendedName>
</protein>
<dbReference type="KEGG" id="pect:BN1012_Phect3018"/>
<keyword evidence="6" id="KW-1185">Reference proteome</keyword>
<evidence type="ECO:0000256" key="2">
    <source>
        <dbReference type="ARBA" id="ARBA00022723"/>
    </source>
</evidence>
<dbReference type="SUPFAM" id="SSF51316">
    <property type="entry name" value="Mss4-like"/>
    <property type="match status" value="1"/>
</dbReference>
<dbReference type="InterPro" id="IPR006913">
    <property type="entry name" value="CENP-V/GFA"/>
</dbReference>
<dbReference type="HOGENOM" id="CLU_055491_9_0_5"/>
<evidence type="ECO:0000256" key="1">
    <source>
        <dbReference type="ARBA" id="ARBA00005495"/>
    </source>
</evidence>
<gene>
    <name evidence="5" type="ORF">BN1012_Phect3018</name>
</gene>
<comment type="similarity">
    <text evidence="1">Belongs to the Gfa family.</text>
</comment>
<dbReference type="Gene3D" id="3.90.1590.10">
    <property type="entry name" value="glutathione-dependent formaldehyde- activating enzyme (gfa)"/>
    <property type="match status" value="1"/>
</dbReference>
<reference evidence="5 6" key="1">
    <citation type="journal article" date="2014" name="Front. Genet.">
        <title>Genome and metabolic network of "Candidatus Phaeomarinobacter ectocarpi" Ec32, a new candidate genus of Alphaproteobacteria frequently associated with brown algae.</title>
        <authorList>
            <person name="Dittami S.M."/>
            <person name="Barbeyron T."/>
            <person name="Boyen C."/>
            <person name="Cambefort J."/>
            <person name="Collet G."/>
            <person name="Delage L."/>
            <person name="Gobet A."/>
            <person name="Groisillier A."/>
            <person name="Leblanc C."/>
            <person name="Michel G."/>
            <person name="Scornet D."/>
            <person name="Siegel A."/>
            <person name="Tapia J.E."/>
            <person name="Tonon T."/>
        </authorList>
    </citation>
    <scope>NUCLEOTIDE SEQUENCE [LARGE SCALE GENOMIC DNA]</scope>
    <source>
        <strain evidence="5 6">Ec32</strain>
    </source>
</reference>
<dbReference type="AlphaFoldDB" id="X5MNG1"/>
<accession>X5MNG1</accession>
<dbReference type="EMBL" id="HG966617">
    <property type="protein sequence ID" value="CDO61230.1"/>
    <property type="molecule type" value="Genomic_DNA"/>
</dbReference>
<organism evidence="5 6">
    <name type="scientific">Candidatus Phaeomarinibacter ectocarpi</name>
    <dbReference type="NCBI Taxonomy" id="1458461"/>
    <lineage>
        <taxon>Bacteria</taxon>
        <taxon>Pseudomonadati</taxon>
        <taxon>Pseudomonadota</taxon>
        <taxon>Alphaproteobacteria</taxon>
        <taxon>Hyphomicrobiales</taxon>
        <taxon>Parvibaculaceae</taxon>
        <taxon>Candidatus Phaeomarinibacter</taxon>
    </lineage>
</organism>
<keyword evidence="3" id="KW-0862">Zinc</keyword>
<dbReference type="GO" id="GO:0016846">
    <property type="term" value="F:carbon-sulfur lyase activity"/>
    <property type="evidence" value="ECO:0007669"/>
    <property type="project" value="InterPro"/>
</dbReference>